<gene>
    <name evidence="2" type="ORF">HYN49_13655</name>
</gene>
<dbReference type="Proteomes" id="UP000244937">
    <property type="component" value="Chromosome"/>
</dbReference>
<keyword evidence="3" id="KW-1185">Reference proteome</keyword>
<proteinExistence type="predicted"/>
<accession>A0A2S1SKH2</accession>
<dbReference type="OrthoDB" id="1409252at2"/>
<dbReference type="Pfam" id="PF20247">
    <property type="entry name" value="DUF6602"/>
    <property type="match status" value="1"/>
</dbReference>
<organism evidence="2 3">
    <name type="scientific">Flavobacterium pallidum</name>
    <dbReference type="NCBI Taxonomy" id="2172098"/>
    <lineage>
        <taxon>Bacteria</taxon>
        <taxon>Pseudomonadati</taxon>
        <taxon>Bacteroidota</taxon>
        <taxon>Flavobacteriia</taxon>
        <taxon>Flavobacteriales</taxon>
        <taxon>Flavobacteriaceae</taxon>
        <taxon>Flavobacterium</taxon>
    </lineage>
</organism>
<evidence type="ECO:0000313" key="2">
    <source>
        <dbReference type="EMBL" id="AWI26862.1"/>
    </source>
</evidence>
<name>A0A2S1SKH2_9FLAO</name>
<dbReference type="CDD" id="cd21173">
    <property type="entry name" value="NucC-like"/>
    <property type="match status" value="1"/>
</dbReference>
<dbReference type="KEGG" id="fpal:HYN49_13655"/>
<reference evidence="2 3" key="1">
    <citation type="submission" date="2018-05" db="EMBL/GenBank/DDBJ databases">
        <title>Genome sequencing of Flavobacterium sp. HYN0049.</title>
        <authorList>
            <person name="Yi H."/>
            <person name="Baek C."/>
        </authorList>
    </citation>
    <scope>NUCLEOTIDE SEQUENCE [LARGE SCALE GENOMIC DNA]</scope>
    <source>
        <strain evidence="2 3">HYN0049</strain>
    </source>
</reference>
<feature type="domain" description="DUF6602" evidence="1">
    <location>
        <begin position="32"/>
        <end position="134"/>
    </location>
</feature>
<evidence type="ECO:0000259" key="1">
    <source>
        <dbReference type="Pfam" id="PF20247"/>
    </source>
</evidence>
<dbReference type="EMBL" id="CP029187">
    <property type="protein sequence ID" value="AWI26862.1"/>
    <property type="molecule type" value="Genomic_DNA"/>
</dbReference>
<protein>
    <recommendedName>
        <fullName evidence="1">DUF6602 domain-containing protein</fullName>
    </recommendedName>
</protein>
<dbReference type="AlphaFoldDB" id="A0A2S1SKH2"/>
<sequence>MGNVIFNKILEEKIEFFKFAFQQTSKDIFFDEDSKKLIHPGEFGTYREAICKDFLRFFIPMRLDISTGFLIVDSGNVSKQCDLIVYDRNNTPLIENAERQRFFPVETVCAIGEIKSDLSKNNFKEALNKLARNKRIKEGMSHPTVLKRDHPGKFTPNVYPYDNIFSFLICNKLDFKLDNICDEIDSLYEDDILQNQKHNLILSINDGVLLYRDDNDKSMMYSHMGLKPLKNSFITPDKNVNCHFFYACSYIFMGTTSASIYYPEISDYIGDSFSGGLQFNQTK</sequence>
<evidence type="ECO:0000313" key="3">
    <source>
        <dbReference type="Proteomes" id="UP000244937"/>
    </source>
</evidence>
<dbReference type="InterPro" id="IPR046537">
    <property type="entry name" value="DUF6602"/>
</dbReference>
<dbReference type="RefSeq" id="WP_108904637.1">
    <property type="nucleotide sequence ID" value="NZ_CP029187.1"/>
</dbReference>